<protein>
    <recommendedName>
        <fullName evidence="5">MSHA biogenesis protein MshJ</fullName>
    </recommendedName>
</protein>
<dbReference type="Proteomes" id="UP001246372">
    <property type="component" value="Unassembled WGS sequence"/>
</dbReference>
<evidence type="ECO:0000313" key="4">
    <source>
        <dbReference type="Proteomes" id="UP001246372"/>
    </source>
</evidence>
<keyword evidence="2" id="KW-0472">Membrane</keyword>
<keyword evidence="2" id="KW-1133">Transmembrane helix</keyword>
<accession>A0ABU3P850</accession>
<evidence type="ECO:0000256" key="2">
    <source>
        <dbReference type="SAM" id="Phobius"/>
    </source>
</evidence>
<evidence type="ECO:0000256" key="1">
    <source>
        <dbReference type="SAM" id="Coils"/>
    </source>
</evidence>
<evidence type="ECO:0008006" key="5">
    <source>
        <dbReference type="Google" id="ProtNLM"/>
    </source>
</evidence>
<keyword evidence="2" id="KW-0812">Transmembrane</keyword>
<dbReference type="EMBL" id="JAVXZY010000002">
    <property type="protein sequence ID" value="MDT8998755.1"/>
    <property type="molecule type" value="Genomic_DNA"/>
</dbReference>
<name>A0ABU3P850_9BURK</name>
<comment type="caution">
    <text evidence="3">The sequence shown here is derived from an EMBL/GenBank/DDBJ whole genome shotgun (WGS) entry which is preliminary data.</text>
</comment>
<feature type="transmembrane region" description="Helical" evidence="2">
    <location>
        <begin position="29"/>
        <end position="48"/>
    </location>
</feature>
<dbReference type="RefSeq" id="WP_315649261.1">
    <property type="nucleotide sequence ID" value="NZ_JAVXZY010000002.1"/>
</dbReference>
<reference evidence="3" key="1">
    <citation type="submission" date="2023-09" db="EMBL/GenBank/DDBJ databases">
        <title>Paucibacter sp. APW11 Genome sequencing and assembly.</title>
        <authorList>
            <person name="Kim I."/>
        </authorList>
    </citation>
    <scope>NUCLEOTIDE SEQUENCE</scope>
    <source>
        <strain evidence="3">APW11</strain>
    </source>
</reference>
<sequence length="217" mass="24301">MSNSTLARWRQQLLNLAQRIDALSLRERVFLFVSLSLLAMALLDRLLITPLRAEREAQTVAQQQLAQQMQQLREQFSSASRQSLGDGQVSLLRRRITAARQRLIAQAQDMNLGAPQGTAPLSSLLASLLKRHEGLTLEKLDSINDAPVYARGISLKGLQWQGLELQLAGDYSELQAYLRDLEQAWPELHWGEMRLQAGASGHATQLQLQLFVLRAAP</sequence>
<gene>
    <name evidence="3" type="ORF">RQP53_05670</name>
</gene>
<feature type="coiled-coil region" evidence="1">
    <location>
        <begin position="55"/>
        <end position="82"/>
    </location>
</feature>
<organism evidence="3 4">
    <name type="scientific">Roseateles aquae</name>
    <dbReference type="NCBI Taxonomy" id="3077235"/>
    <lineage>
        <taxon>Bacteria</taxon>
        <taxon>Pseudomonadati</taxon>
        <taxon>Pseudomonadota</taxon>
        <taxon>Betaproteobacteria</taxon>
        <taxon>Burkholderiales</taxon>
        <taxon>Sphaerotilaceae</taxon>
        <taxon>Roseateles</taxon>
    </lineage>
</organism>
<keyword evidence="4" id="KW-1185">Reference proteome</keyword>
<keyword evidence="1" id="KW-0175">Coiled coil</keyword>
<evidence type="ECO:0000313" key="3">
    <source>
        <dbReference type="EMBL" id="MDT8998755.1"/>
    </source>
</evidence>
<proteinExistence type="predicted"/>